<evidence type="ECO:0000313" key="1">
    <source>
        <dbReference type="EMBL" id="KAF9474834.1"/>
    </source>
</evidence>
<dbReference type="AlphaFoldDB" id="A0A9P6CW38"/>
<reference evidence="1" key="1">
    <citation type="submission" date="2020-11" db="EMBL/GenBank/DDBJ databases">
        <authorList>
            <consortium name="DOE Joint Genome Institute"/>
            <person name="Ahrendt S."/>
            <person name="Riley R."/>
            <person name="Andreopoulos W."/>
            <person name="Labutti K."/>
            <person name="Pangilinan J."/>
            <person name="Ruiz-Duenas F.J."/>
            <person name="Barrasa J.M."/>
            <person name="Sanchez-Garcia M."/>
            <person name="Camarero S."/>
            <person name="Miyauchi S."/>
            <person name="Serrano A."/>
            <person name="Linde D."/>
            <person name="Babiker R."/>
            <person name="Drula E."/>
            <person name="Ayuso-Fernandez I."/>
            <person name="Pacheco R."/>
            <person name="Padilla G."/>
            <person name="Ferreira P."/>
            <person name="Barriuso J."/>
            <person name="Kellner H."/>
            <person name="Castanera R."/>
            <person name="Alfaro M."/>
            <person name="Ramirez L."/>
            <person name="Pisabarro A.G."/>
            <person name="Kuo A."/>
            <person name="Tritt A."/>
            <person name="Lipzen A."/>
            <person name="He G."/>
            <person name="Yan M."/>
            <person name="Ng V."/>
            <person name="Cullen D."/>
            <person name="Martin F."/>
            <person name="Rosso M.-N."/>
            <person name="Henrissat B."/>
            <person name="Hibbett D."/>
            <person name="Martinez A.T."/>
            <person name="Grigoriev I.V."/>
        </authorList>
    </citation>
    <scope>NUCLEOTIDE SEQUENCE</scope>
    <source>
        <strain evidence="1">CIRM-BRFM 674</strain>
    </source>
</reference>
<sequence length="164" mass="18417">MVYALLAPKAMTAWALRQYLGARFISKNYNKTMGIGEIDARRKLELKTYLHGFFLQMGGSLLAENGVPVQTLTEGGPKSTQLISYIEEKIIDIPRITEDVIKGRSKGEPFSEAIIILQTTWFIVRCVARWSQGLAVTELEVVTLGFAVLNGLTYGLWWHKPQNV</sequence>
<dbReference type="PANTHER" id="PTHR35043:SF7">
    <property type="entry name" value="TRANSCRIPTION FACTOR DOMAIN-CONTAINING PROTEIN"/>
    <property type="match status" value="1"/>
</dbReference>
<dbReference type="Proteomes" id="UP000807469">
    <property type="component" value="Unassembled WGS sequence"/>
</dbReference>
<protein>
    <submittedName>
        <fullName evidence="1">Uncharacterized protein</fullName>
    </submittedName>
</protein>
<proteinExistence type="predicted"/>
<gene>
    <name evidence="1" type="ORF">BDN70DRAFT_959151</name>
</gene>
<dbReference type="EMBL" id="MU155359">
    <property type="protein sequence ID" value="KAF9474834.1"/>
    <property type="molecule type" value="Genomic_DNA"/>
</dbReference>
<dbReference type="OrthoDB" id="9451547at2759"/>
<evidence type="ECO:0000313" key="2">
    <source>
        <dbReference type="Proteomes" id="UP000807469"/>
    </source>
</evidence>
<comment type="caution">
    <text evidence="1">The sequence shown here is derived from an EMBL/GenBank/DDBJ whole genome shotgun (WGS) entry which is preliminary data.</text>
</comment>
<dbReference type="PANTHER" id="PTHR35043">
    <property type="entry name" value="TRANSCRIPTION FACTOR DOMAIN-CONTAINING PROTEIN"/>
    <property type="match status" value="1"/>
</dbReference>
<name>A0A9P6CW38_9AGAR</name>
<keyword evidence="2" id="KW-1185">Reference proteome</keyword>
<feature type="non-terminal residue" evidence="1">
    <location>
        <position position="164"/>
    </location>
</feature>
<organism evidence="1 2">
    <name type="scientific">Pholiota conissans</name>
    <dbReference type="NCBI Taxonomy" id="109636"/>
    <lineage>
        <taxon>Eukaryota</taxon>
        <taxon>Fungi</taxon>
        <taxon>Dikarya</taxon>
        <taxon>Basidiomycota</taxon>
        <taxon>Agaricomycotina</taxon>
        <taxon>Agaricomycetes</taxon>
        <taxon>Agaricomycetidae</taxon>
        <taxon>Agaricales</taxon>
        <taxon>Agaricineae</taxon>
        <taxon>Strophariaceae</taxon>
        <taxon>Pholiota</taxon>
    </lineage>
</organism>
<accession>A0A9P6CW38</accession>